<accession>A0AAV8P8X4</accession>
<keyword evidence="4" id="KW-1185">Reference proteome</keyword>
<dbReference type="Gene3D" id="1.20.1280.50">
    <property type="match status" value="1"/>
</dbReference>
<dbReference type="Proteomes" id="UP001222027">
    <property type="component" value="Unassembled WGS sequence"/>
</dbReference>
<dbReference type="InterPro" id="IPR036047">
    <property type="entry name" value="F-box-like_dom_sf"/>
</dbReference>
<evidence type="ECO:0000256" key="1">
    <source>
        <dbReference type="SAM" id="SignalP"/>
    </source>
</evidence>
<gene>
    <name evidence="3" type="ORF">OPV22_026348</name>
</gene>
<dbReference type="SMART" id="SM00256">
    <property type="entry name" value="FBOX"/>
    <property type="match status" value="1"/>
</dbReference>
<dbReference type="GO" id="GO:0031146">
    <property type="term" value="P:SCF-dependent proteasomal ubiquitin-dependent protein catabolic process"/>
    <property type="evidence" value="ECO:0007669"/>
    <property type="project" value="InterPro"/>
</dbReference>
<dbReference type="InterPro" id="IPR039588">
    <property type="entry name" value="FBXO4"/>
</dbReference>
<dbReference type="GO" id="GO:0019005">
    <property type="term" value="C:SCF ubiquitin ligase complex"/>
    <property type="evidence" value="ECO:0007669"/>
    <property type="project" value="TreeGrafter"/>
</dbReference>
<organism evidence="3 4">
    <name type="scientific">Ensete ventricosum</name>
    <name type="common">Abyssinian banana</name>
    <name type="synonym">Musa ensete</name>
    <dbReference type="NCBI Taxonomy" id="4639"/>
    <lineage>
        <taxon>Eukaryota</taxon>
        <taxon>Viridiplantae</taxon>
        <taxon>Streptophyta</taxon>
        <taxon>Embryophyta</taxon>
        <taxon>Tracheophyta</taxon>
        <taxon>Spermatophyta</taxon>
        <taxon>Magnoliopsida</taxon>
        <taxon>Liliopsida</taxon>
        <taxon>Zingiberales</taxon>
        <taxon>Musaceae</taxon>
        <taxon>Ensete</taxon>
    </lineage>
</organism>
<dbReference type="PANTHER" id="PTHR16008:SF4">
    <property type="entry name" value="F-BOX ONLY PROTEIN 4"/>
    <property type="match status" value="1"/>
</dbReference>
<feature type="signal peptide" evidence="1">
    <location>
        <begin position="1"/>
        <end position="21"/>
    </location>
</feature>
<evidence type="ECO:0000313" key="3">
    <source>
        <dbReference type="EMBL" id="KAJ8472005.1"/>
    </source>
</evidence>
<dbReference type="AlphaFoldDB" id="A0AAV8P8X4"/>
<dbReference type="Pfam" id="PF12937">
    <property type="entry name" value="F-box-like"/>
    <property type="match status" value="1"/>
</dbReference>
<protein>
    <recommendedName>
        <fullName evidence="2">F-box domain-containing protein</fullName>
    </recommendedName>
</protein>
<dbReference type="EMBL" id="JAQQAF010000007">
    <property type="protein sequence ID" value="KAJ8472005.1"/>
    <property type="molecule type" value="Genomic_DNA"/>
</dbReference>
<dbReference type="GO" id="GO:0000209">
    <property type="term" value="P:protein polyubiquitination"/>
    <property type="evidence" value="ECO:0007669"/>
    <property type="project" value="TreeGrafter"/>
</dbReference>
<dbReference type="PANTHER" id="PTHR16008">
    <property type="entry name" value="F-BOX ONLY PROTEIN 4"/>
    <property type="match status" value="1"/>
</dbReference>
<comment type="caution">
    <text evidence="3">The sequence shown here is derived from an EMBL/GenBank/DDBJ whole genome shotgun (WGS) entry which is preliminary data.</text>
</comment>
<evidence type="ECO:0000313" key="4">
    <source>
        <dbReference type="Proteomes" id="UP001222027"/>
    </source>
</evidence>
<dbReference type="InterPro" id="IPR001810">
    <property type="entry name" value="F-box_dom"/>
</dbReference>
<dbReference type="PROSITE" id="PS50181">
    <property type="entry name" value="FBOX"/>
    <property type="match status" value="1"/>
</dbReference>
<keyword evidence="1" id="KW-0732">Signal</keyword>
<evidence type="ECO:0000259" key="2">
    <source>
        <dbReference type="PROSITE" id="PS50181"/>
    </source>
</evidence>
<dbReference type="SUPFAM" id="SSF81383">
    <property type="entry name" value="F-box domain"/>
    <property type="match status" value="1"/>
</dbReference>
<name>A0AAV8P8X4_ENSVE</name>
<feature type="chain" id="PRO_5043944861" description="F-box domain-containing protein" evidence="1">
    <location>
        <begin position="22"/>
        <end position="229"/>
    </location>
</feature>
<feature type="domain" description="F-box" evidence="2">
    <location>
        <begin position="1"/>
        <end position="47"/>
    </location>
</feature>
<reference evidence="3 4" key="1">
    <citation type="submission" date="2022-12" db="EMBL/GenBank/DDBJ databases">
        <title>Chromosome-scale assembly of the Ensete ventricosum genome.</title>
        <authorList>
            <person name="Dussert Y."/>
            <person name="Stocks J."/>
            <person name="Wendawek A."/>
            <person name="Woldeyes F."/>
            <person name="Nichols R.A."/>
            <person name="Borrell J.S."/>
        </authorList>
    </citation>
    <scope>NUCLEOTIDE SEQUENCE [LARGE SCALE GENOMIC DNA]</scope>
    <source>
        <strain evidence="4">cv. Maze</strain>
        <tissue evidence="3">Seeds</tissue>
    </source>
</reference>
<sequence>MERWSCLPCDLALGIVSFLEASDVCSLGICSRFWRDICSSDSIWIALYARRWPSADGHLVASPSQECKALYIDKHKKMASAASAVIKYVEEWSRNGSLEICYYLKAISDLGSMKLGFMDVQLFLFRREHNVLLNLIGMHYCISLLEIPTVDVMEALEICQVLKRQVCVRWFMLRRRFYGFPMPDEHRSHTVSLGDLAMGKEDEVLGLLNRGTIHEGMSVRISAVGSNAA</sequence>
<proteinExistence type="predicted"/>